<accession>A0A6J4IJA9</accession>
<keyword evidence="1" id="KW-0812">Transmembrane</keyword>
<proteinExistence type="predicted"/>
<organism evidence="2">
    <name type="scientific">uncultured Acidimicrobiales bacterium</name>
    <dbReference type="NCBI Taxonomy" id="310071"/>
    <lineage>
        <taxon>Bacteria</taxon>
        <taxon>Bacillati</taxon>
        <taxon>Actinomycetota</taxon>
        <taxon>Acidimicrobiia</taxon>
        <taxon>Acidimicrobiales</taxon>
        <taxon>environmental samples</taxon>
    </lineage>
</organism>
<evidence type="ECO:0000313" key="2">
    <source>
        <dbReference type="EMBL" id="CAA9251897.1"/>
    </source>
</evidence>
<reference evidence="2" key="1">
    <citation type="submission" date="2020-02" db="EMBL/GenBank/DDBJ databases">
        <authorList>
            <person name="Meier V. D."/>
        </authorList>
    </citation>
    <scope>NUCLEOTIDE SEQUENCE</scope>
    <source>
        <strain evidence="2">AVDCRST_MAG76</strain>
    </source>
</reference>
<name>A0A6J4IJA9_9ACTN</name>
<dbReference type="AlphaFoldDB" id="A0A6J4IJA9"/>
<keyword evidence="1" id="KW-1133">Transmembrane helix</keyword>
<protein>
    <submittedName>
        <fullName evidence="2">Uncharacterized protein</fullName>
    </submittedName>
</protein>
<evidence type="ECO:0000256" key="1">
    <source>
        <dbReference type="SAM" id="Phobius"/>
    </source>
</evidence>
<sequence>MSVRLYVFFTVFEIALVVLTLAYFLNRVAAQLQHITATLAKVTFGVRAVETQCAVIGPAADRINANLTEAAGGLEKAAVLAERLGR</sequence>
<gene>
    <name evidence="2" type="ORF">AVDCRST_MAG76-2328</name>
</gene>
<feature type="transmembrane region" description="Helical" evidence="1">
    <location>
        <begin position="6"/>
        <end position="25"/>
    </location>
</feature>
<keyword evidence="1" id="KW-0472">Membrane</keyword>
<dbReference type="EMBL" id="CADCSZ010000145">
    <property type="protein sequence ID" value="CAA9251897.1"/>
    <property type="molecule type" value="Genomic_DNA"/>
</dbReference>